<evidence type="ECO:0000313" key="2">
    <source>
        <dbReference type="Proteomes" id="UP000499080"/>
    </source>
</evidence>
<protein>
    <submittedName>
        <fullName evidence="1">Uncharacterized protein</fullName>
    </submittedName>
</protein>
<accession>A0A4Y2R8B9</accession>
<proteinExistence type="predicted"/>
<name>A0A4Y2R8B9_ARAVE</name>
<dbReference type="AlphaFoldDB" id="A0A4Y2R8B9"/>
<comment type="caution">
    <text evidence="1">The sequence shown here is derived from an EMBL/GenBank/DDBJ whole genome shotgun (WGS) entry which is preliminary data.</text>
</comment>
<evidence type="ECO:0000313" key="1">
    <source>
        <dbReference type="EMBL" id="GBN71686.1"/>
    </source>
</evidence>
<organism evidence="1 2">
    <name type="scientific">Araneus ventricosus</name>
    <name type="common">Orbweaver spider</name>
    <name type="synonym">Epeira ventricosa</name>
    <dbReference type="NCBI Taxonomy" id="182803"/>
    <lineage>
        <taxon>Eukaryota</taxon>
        <taxon>Metazoa</taxon>
        <taxon>Ecdysozoa</taxon>
        <taxon>Arthropoda</taxon>
        <taxon>Chelicerata</taxon>
        <taxon>Arachnida</taxon>
        <taxon>Araneae</taxon>
        <taxon>Araneomorphae</taxon>
        <taxon>Entelegynae</taxon>
        <taxon>Araneoidea</taxon>
        <taxon>Araneidae</taxon>
        <taxon>Araneus</taxon>
    </lineage>
</organism>
<gene>
    <name evidence="1" type="ORF">AVEN_109044_1</name>
</gene>
<dbReference type="EMBL" id="BGPR01016062">
    <property type="protein sequence ID" value="GBN71686.1"/>
    <property type="molecule type" value="Genomic_DNA"/>
</dbReference>
<sequence length="106" mass="11910">MSLLLGVAPERDQEQGTVREKFVRYSTLFDGVIWRKFEISFITLVPLVKRVVTPVSEPSDGQEASSAIPGCTHTTPYGILVGEISTKPVQCMEKYTNSYFKTNDYD</sequence>
<keyword evidence="2" id="KW-1185">Reference proteome</keyword>
<reference evidence="1 2" key="1">
    <citation type="journal article" date="2019" name="Sci. Rep.">
        <title>Orb-weaving spider Araneus ventricosus genome elucidates the spidroin gene catalogue.</title>
        <authorList>
            <person name="Kono N."/>
            <person name="Nakamura H."/>
            <person name="Ohtoshi R."/>
            <person name="Moran D.A.P."/>
            <person name="Shinohara A."/>
            <person name="Yoshida Y."/>
            <person name="Fujiwara M."/>
            <person name="Mori M."/>
            <person name="Tomita M."/>
            <person name="Arakawa K."/>
        </authorList>
    </citation>
    <scope>NUCLEOTIDE SEQUENCE [LARGE SCALE GENOMIC DNA]</scope>
</reference>
<dbReference type="Proteomes" id="UP000499080">
    <property type="component" value="Unassembled WGS sequence"/>
</dbReference>